<evidence type="ECO:0000313" key="2">
    <source>
        <dbReference type="EMBL" id="QHW29800.1"/>
    </source>
</evidence>
<organism evidence="2 3">
    <name type="scientific">Paenibacillus rhizovicinus</name>
    <dbReference type="NCBI Taxonomy" id="2704463"/>
    <lineage>
        <taxon>Bacteria</taxon>
        <taxon>Bacillati</taxon>
        <taxon>Bacillota</taxon>
        <taxon>Bacilli</taxon>
        <taxon>Bacillales</taxon>
        <taxon>Paenibacillaceae</taxon>
        <taxon>Paenibacillus</taxon>
    </lineage>
</organism>
<keyword evidence="3" id="KW-1185">Reference proteome</keyword>
<dbReference type="EMBL" id="CP048286">
    <property type="protein sequence ID" value="QHW29800.1"/>
    <property type="molecule type" value="Genomic_DNA"/>
</dbReference>
<dbReference type="AlphaFoldDB" id="A0A6C0NU98"/>
<dbReference type="InterPro" id="IPR016181">
    <property type="entry name" value="Acyl_CoA_acyltransferase"/>
</dbReference>
<feature type="domain" description="N-acetyltransferase" evidence="1">
    <location>
        <begin position="172"/>
        <end position="315"/>
    </location>
</feature>
<reference evidence="2 3" key="1">
    <citation type="submission" date="2020-02" db="EMBL/GenBank/DDBJ databases">
        <title>Paenibacillus sp. nov., isolated from rhizosphere soil of tomato.</title>
        <authorList>
            <person name="Weon H.-Y."/>
            <person name="Lee S.A."/>
        </authorList>
    </citation>
    <scope>NUCLEOTIDE SEQUENCE [LARGE SCALE GENOMIC DNA]</scope>
    <source>
        <strain evidence="2 3">14171R-81</strain>
    </source>
</reference>
<name>A0A6C0NU98_9BACL</name>
<dbReference type="PROSITE" id="PS51186">
    <property type="entry name" value="GNAT"/>
    <property type="match status" value="1"/>
</dbReference>
<dbReference type="SUPFAM" id="SSF55729">
    <property type="entry name" value="Acyl-CoA N-acyltransferases (Nat)"/>
    <property type="match status" value="1"/>
</dbReference>
<dbReference type="KEGG" id="prz:GZH47_02405"/>
<evidence type="ECO:0000259" key="1">
    <source>
        <dbReference type="PROSITE" id="PS51186"/>
    </source>
</evidence>
<dbReference type="Gene3D" id="3.40.630.30">
    <property type="match status" value="1"/>
</dbReference>
<keyword evidence="2" id="KW-0808">Transferase</keyword>
<gene>
    <name evidence="2" type="ORF">GZH47_02405</name>
</gene>
<dbReference type="InterPro" id="IPR000182">
    <property type="entry name" value="GNAT_dom"/>
</dbReference>
<protein>
    <submittedName>
        <fullName evidence="2">GNAT family N-acetyltransferase</fullName>
    </submittedName>
</protein>
<proteinExistence type="predicted"/>
<dbReference type="Pfam" id="PF00583">
    <property type="entry name" value="Acetyltransf_1"/>
    <property type="match status" value="1"/>
</dbReference>
<sequence length="315" mass="35900">MRDWFEGSTIVDLTDGYSLSQADSTDWGVYYSVYYNMAYNGFFKDQGLKMNHWRRKFWIHQGPAKIGGVVMAPNVIFGLFFIPPFNDEMKVVQLLKKALLNGSDRTKAILAYEILPNQIDLFSRAGFWPGEFRCRWMQRPTETFSIDWDDDLRIAVPEFCTMDDEVNLNNAEEISELSYSSYSGTLSGVRRQWTSREFFSAWTKQFAQESNENLRIASSLIYDNTSGQLVGACLVSLQDGMPALFNIAVVPSHRGKGIATKMIQRALSVLREQDYPILRLYVMQGNDAEAVYYNLGFAAGPLEVQHCYIPAVQQA</sequence>
<dbReference type="CDD" id="cd04301">
    <property type="entry name" value="NAT_SF"/>
    <property type="match status" value="1"/>
</dbReference>
<dbReference type="GO" id="GO:0016747">
    <property type="term" value="F:acyltransferase activity, transferring groups other than amino-acyl groups"/>
    <property type="evidence" value="ECO:0007669"/>
    <property type="project" value="InterPro"/>
</dbReference>
<accession>A0A6C0NU98</accession>
<evidence type="ECO:0000313" key="3">
    <source>
        <dbReference type="Proteomes" id="UP000479114"/>
    </source>
</evidence>
<dbReference type="Proteomes" id="UP000479114">
    <property type="component" value="Chromosome"/>
</dbReference>